<dbReference type="InterPro" id="IPR027470">
    <property type="entry name" value="Cation_efflux_CTD"/>
</dbReference>
<keyword evidence="4 8" id="KW-0812">Transmembrane</keyword>
<dbReference type="Pfam" id="PF16916">
    <property type="entry name" value="ZT_dimer"/>
    <property type="match status" value="1"/>
</dbReference>
<protein>
    <submittedName>
        <fullName evidence="11">Cation efflux family protein isoform 1</fullName>
    </submittedName>
</protein>
<evidence type="ECO:0000313" key="11">
    <source>
        <dbReference type="EMBL" id="EOY18355.1"/>
    </source>
</evidence>
<feature type="transmembrane region" description="Helical" evidence="8">
    <location>
        <begin position="104"/>
        <end position="123"/>
    </location>
</feature>
<dbReference type="InterPro" id="IPR002524">
    <property type="entry name" value="Cation_efflux"/>
</dbReference>
<evidence type="ECO:0000256" key="2">
    <source>
        <dbReference type="ARBA" id="ARBA00008873"/>
    </source>
</evidence>
<dbReference type="SUPFAM" id="SSF160240">
    <property type="entry name" value="Cation efflux protein cytoplasmic domain-like"/>
    <property type="match status" value="1"/>
</dbReference>
<dbReference type="OrthoDB" id="78296at2759"/>
<dbReference type="FunFam" id="1.20.1510.10:FF:000003">
    <property type="entry name" value="Metal tolerance protein 11"/>
    <property type="match status" value="1"/>
</dbReference>
<dbReference type="Proteomes" id="UP000026915">
    <property type="component" value="Chromosome 10"/>
</dbReference>
<dbReference type="Gramene" id="EOY18355">
    <property type="protein sequence ID" value="EOY18355"/>
    <property type="gene ID" value="TCM_042961"/>
</dbReference>
<sequence>MGEPEARESDEELCLLSHQSNGDRSWRLNFDGFQLSPEHKDKKPPRSLHDCLGVSGPEDNVAEYYQQQVEMLEGFNEMDALAERGFIPGMSKEEREKLARSETLAIRISNIANMVLFAAKVYASVRSGSLAIIASTLDSLLDLLSGFILWFTAFSMSTPNPYQYPIGKKRMQPLGILVFASVMATLGLQIILESVQTMISDEDEFNLTKEQERWVVVIMLGVTVVKLLLVFYCRTFTNEIVKAYAQDHFFDVITNIIGLVAALLANYIDDWIDPVGAIILALYTIRTWSMTVLENVNSLVGRSAAPEYLQKLTYLCWNHHKAIRHIDTVRAYTFGSHYFVEVDIVLPANMPLQEAHDIGESLQEKLELLPEIERAFVHLDYEYTHKPEHAQAHAL</sequence>
<dbReference type="InterPro" id="IPR058533">
    <property type="entry name" value="Cation_efflux_TM"/>
</dbReference>
<dbReference type="PANTHER" id="PTHR43840">
    <property type="entry name" value="MITOCHONDRIAL METAL TRANSPORTER 1-RELATED"/>
    <property type="match status" value="1"/>
</dbReference>
<dbReference type="AlphaFoldDB" id="A0A061FM09"/>
<comment type="subcellular location">
    <subcellularLocation>
        <location evidence="1">Endomembrane system</location>
        <topology evidence="1">Multi-pass membrane protein</topology>
    </subcellularLocation>
</comment>
<dbReference type="GO" id="GO:0010486">
    <property type="term" value="F:manganese:proton antiporter activity"/>
    <property type="evidence" value="ECO:0000318"/>
    <property type="project" value="GO_Central"/>
</dbReference>
<dbReference type="Gramene" id="Tc10v2_t004720.1">
    <property type="protein sequence ID" value="Tc10v2_p004720.1"/>
    <property type="gene ID" value="Tc10v2_g004720"/>
</dbReference>
<feature type="domain" description="Cation efflux protein cytoplasmic" evidence="10">
    <location>
        <begin position="319"/>
        <end position="380"/>
    </location>
</feature>
<keyword evidence="12" id="KW-1185">Reference proteome</keyword>
<dbReference type="Gene3D" id="1.20.1510.10">
    <property type="entry name" value="Cation efflux protein transmembrane domain"/>
    <property type="match status" value="1"/>
</dbReference>
<keyword evidence="5 8" id="KW-1133">Transmembrane helix</keyword>
<dbReference type="OMA" id="CWALRNQ"/>
<evidence type="ECO:0000313" key="12">
    <source>
        <dbReference type="Proteomes" id="UP000026915"/>
    </source>
</evidence>
<reference evidence="11 12" key="1">
    <citation type="journal article" date="2013" name="Genome Biol.">
        <title>The genome sequence of the most widely cultivated cacao type and its use to identify candidate genes regulating pod color.</title>
        <authorList>
            <person name="Motamayor J.C."/>
            <person name="Mockaitis K."/>
            <person name="Schmutz J."/>
            <person name="Haiminen N."/>
            <person name="Iii D.L."/>
            <person name="Cornejo O."/>
            <person name="Findley S.D."/>
            <person name="Zheng P."/>
            <person name="Utro F."/>
            <person name="Royaert S."/>
            <person name="Saski C."/>
            <person name="Jenkins J."/>
            <person name="Podicheti R."/>
            <person name="Zhao M."/>
            <person name="Scheffler B.E."/>
            <person name="Stack J.C."/>
            <person name="Feltus F.A."/>
            <person name="Mustiga G.M."/>
            <person name="Amores F."/>
            <person name="Phillips W."/>
            <person name="Marelli J.P."/>
            <person name="May G.D."/>
            <person name="Shapiro H."/>
            <person name="Ma J."/>
            <person name="Bustamante C.D."/>
            <person name="Schnell R.J."/>
            <person name="Main D."/>
            <person name="Gilbert D."/>
            <person name="Parida L."/>
            <person name="Kuhn D.N."/>
        </authorList>
    </citation>
    <scope>NUCLEOTIDE SEQUENCE [LARGE SCALE GENOMIC DNA]</scope>
    <source>
        <strain evidence="12">cv. Matina 1-6</strain>
    </source>
</reference>
<dbReference type="Pfam" id="PF01545">
    <property type="entry name" value="Cation_efflux"/>
    <property type="match status" value="1"/>
</dbReference>
<evidence type="ECO:0000259" key="10">
    <source>
        <dbReference type="Pfam" id="PF16916"/>
    </source>
</evidence>
<accession>A0A061FM09</accession>
<organism evidence="11 12">
    <name type="scientific">Theobroma cacao</name>
    <name type="common">Cacao</name>
    <name type="synonym">Cocoa</name>
    <dbReference type="NCBI Taxonomy" id="3641"/>
    <lineage>
        <taxon>Eukaryota</taxon>
        <taxon>Viridiplantae</taxon>
        <taxon>Streptophyta</taxon>
        <taxon>Embryophyta</taxon>
        <taxon>Tracheophyta</taxon>
        <taxon>Spermatophyta</taxon>
        <taxon>Magnoliopsida</taxon>
        <taxon>eudicotyledons</taxon>
        <taxon>Gunneridae</taxon>
        <taxon>Pentapetalae</taxon>
        <taxon>rosids</taxon>
        <taxon>malvids</taxon>
        <taxon>Malvales</taxon>
        <taxon>Malvaceae</taxon>
        <taxon>Byttnerioideae</taxon>
        <taxon>Theobroma</taxon>
    </lineage>
</organism>
<proteinExistence type="inferred from homology"/>
<dbReference type="GO" id="GO:0016020">
    <property type="term" value="C:membrane"/>
    <property type="evidence" value="ECO:0000318"/>
    <property type="project" value="GO_Central"/>
</dbReference>
<evidence type="ECO:0000256" key="6">
    <source>
        <dbReference type="ARBA" id="ARBA00023065"/>
    </source>
</evidence>
<evidence type="ECO:0000256" key="1">
    <source>
        <dbReference type="ARBA" id="ARBA00004127"/>
    </source>
</evidence>
<feature type="transmembrane region" description="Helical" evidence="8">
    <location>
        <begin position="129"/>
        <end position="153"/>
    </location>
</feature>
<dbReference type="eggNOG" id="KOG1485">
    <property type="taxonomic scope" value="Eukaryota"/>
</dbReference>
<feature type="domain" description="Cation efflux protein transmembrane" evidence="9">
    <location>
        <begin position="108"/>
        <end position="300"/>
    </location>
</feature>
<dbReference type="Gene3D" id="3.30.70.1350">
    <property type="entry name" value="Cation efflux protein, cytoplasmic domain"/>
    <property type="match status" value="1"/>
</dbReference>
<keyword evidence="7 8" id="KW-0472">Membrane</keyword>
<evidence type="ECO:0000256" key="3">
    <source>
        <dbReference type="ARBA" id="ARBA00022448"/>
    </source>
</evidence>
<dbReference type="SUPFAM" id="SSF161111">
    <property type="entry name" value="Cation efflux protein transmembrane domain-like"/>
    <property type="match status" value="1"/>
</dbReference>
<feature type="transmembrane region" description="Helical" evidence="8">
    <location>
        <begin position="214"/>
        <end position="237"/>
    </location>
</feature>
<evidence type="ECO:0000256" key="7">
    <source>
        <dbReference type="ARBA" id="ARBA00023136"/>
    </source>
</evidence>
<keyword evidence="3" id="KW-0813">Transport</keyword>
<dbReference type="FunCoup" id="A0A061FM09">
    <property type="interactions" value="90"/>
</dbReference>
<dbReference type="STRING" id="3641.A0A061FM09"/>
<name>A0A061FM09_THECC</name>
<dbReference type="InterPro" id="IPR036837">
    <property type="entry name" value="Cation_efflux_CTD_sf"/>
</dbReference>
<feature type="transmembrane region" description="Helical" evidence="8">
    <location>
        <begin position="249"/>
        <end position="268"/>
    </location>
</feature>
<dbReference type="PANTHER" id="PTHR43840:SF5">
    <property type="entry name" value="METAL TOLERANCE PROTEIN 11"/>
    <property type="match status" value="1"/>
</dbReference>
<keyword evidence="6" id="KW-0406">Ion transport</keyword>
<evidence type="ECO:0000256" key="4">
    <source>
        <dbReference type="ARBA" id="ARBA00022692"/>
    </source>
</evidence>
<dbReference type="FunFam" id="3.30.70.1350:FF:000001">
    <property type="entry name" value="Metal tolerance protein 11"/>
    <property type="match status" value="1"/>
</dbReference>
<dbReference type="GO" id="GO:0012505">
    <property type="term" value="C:endomembrane system"/>
    <property type="evidence" value="ECO:0007669"/>
    <property type="project" value="UniProtKB-SubCell"/>
</dbReference>
<dbReference type="EMBL" id="CM001888">
    <property type="protein sequence ID" value="EOY18355.1"/>
    <property type="molecule type" value="Genomic_DNA"/>
</dbReference>
<dbReference type="KEGG" id="tcc:18586242"/>
<evidence type="ECO:0000259" key="9">
    <source>
        <dbReference type="Pfam" id="PF01545"/>
    </source>
</evidence>
<evidence type="ECO:0000256" key="5">
    <source>
        <dbReference type="ARBA" id="ARBA00022989"/>
    </source>
</evidence>
<gene>
    <name evidence="11" type="ORF">TCM_042961</name>
</gene>
<comment type="similarity">
    <text evidence="2">Belongs to the cation diffusion facilitator (CDF) transporter (TC 2.A.4) family. SLC30A subfamily.</text>
</comment>
<dbReference type="InterPro" id="IPR050291">
    <property type="entry name" value="CDF_Transporter"/>
</dbReference>
<feature type="transmembrane region" description="Helical" evidence="8">
    <location>
        <begin position="174"/>
        <end position="192"/>
    </location>
</feature>
<dbReference type="NCBIfam" id="TIGR01297">
    <property type="entry name" value="CDF"/>
    <property type="match status" value="1"/>
</dbReference>
<dbReference type="InterPro" id="IPR027469">
    <property type="entry name" value="Cation_efflux_TMD_sf"/>
</dbReference>
<evidence type="ECO:0000256" key="8">
    <source>
        <dbReference type="SAM" id="Phobius"/>
    </source>
</evidence>
<dbReference type="InParanoid" id="A0A061FM09"/>